<evidence type="ECO:0000256" key="5">
    <source>
        <dbReference type="ARBA" id="ARBA00023136"/>
    </source>
</evidence>
<feature type="transmembrane region" description="Helical" evidence="7">
    <location>
        <begin position="1118"/>
        <end position="1138"/>
    </location>
</feature>
<keyword evidence="6" id="KW-0175">Coiled coil</keyword>
<name>A0AAE3JEE7_9FIRM</name>
<sequence>MKHVLRKEFFREIRKSRNRYLSLLFIVALGVAFFSGVRSAEPDMELSADVLFDDTNFLDIRVLSTLGLTEDDCQAIAAVDGVAQTEGVHTLEALAATTEKEFVLQVNSLTTQISTPRITEGRLPEQADECLLDTVLQSYYSIGDTITLYGEKDTDLSDSLSCLNFTVTGFAENPSYLSLTRGTASIGNGSCSGLLYLMPEVFTADYYTSIYVSVDGAKNLVSYSNAYESSVDSVVSAIEDIADARCEIRYAGIYNDATDAIQEGRDKLNDAKEEADTELADARKELTDGESELADAKATLEEKEQELADGKKELADGEKQLQDGKSQLANGWDQYYSGLDELEANAQQLADARAELESQEALFLEQKQTYEEGKAQLDAGFAALADADAQLTAGENELEAAATNLPVLRQTLADQLNLLESSGMADAAQIEELKAQLAQIDASIDALDAQREELVANRQALEAQRQALTEKQAELNAAGEQIAAAETQLSTAKTQLSEGEAQLEAGRKTLAESYNTLAANQAKLDASESELSDARDQIADAESQIADAKDEIADAENDLADGWKEYEDGKQEADEKIADAEKELADAEADLNDLKYPDWYVLDRDTIQSYVEYGMDAERIGNLGKVFPAIFFLVAALVSLTTMTRMVEEERTQIGTLKALGYSKGAIAAKYMAYALSATILGSILGVLVGSRVLPWVIISAYQMMYNGLTATCTPIQPVLALMSALIAICCTGIATWAACYKEFLAEPAELMRPAAPAQGKRILLERITFLWKHLSFTSKSTLRNLFRYKKRFFMTVFGIGGCMALLMVGFGLRDSIAKIVDTQYTTVNTYQFYLSLDSEEPEEPLTEVLSASAPVQEFMTDYKVTKTMKNGAASEDAYLFVPEDPSLFPDFIHLRSRTRNSETYSLSDDGVILTEKLADMLNLKVGDTFTIAEDDTSGQKVTVLAIAENYLHHYVYMTPALYESLYGHAPEYNEVLLIADEMSADEENAFAVSLLDLDAVTSVNYVRDLQETVDNMMRSLDFVIWVLIISAGLLAFVVLYNLNNINITERRRELATLKVLGFYDGEVAGYVYRENILLTIFGIASGIVLGLWLHHYVIQTVEVDMLMFGQKVRFLSYVYSSLFTILFSVIVNVSMYFKLKKIDMIESLKSVE</sequence>
<evidence type="ECO:0000256" key="6">
    <source>
        <dbReference type="SAM" id="Coils"/>
    </source>
</evidence>
<reference evidence="9" key="1">
    <citation type="submission" date="2021-10" db="EMBL/GenBank/DDBJ databases">
        <title>Anaerobic single-cell dispensing facilitates the cultivation of human gut bacteria.</title>
        <authorList>
            <person name="Afrizal A."/>
        </authorList>
    </citation>
    <scope>NUCLEOTIDE SEQUENCE</scope>
    <source>
        <strain evidence="9">CLA-AA-H215</strain>
    </source>
</reference>
<feature type="transmembrane region" description="Helical" evidence="7">
    <location>
        <begin position="1077"/>
        <end position="1098"/>
    </location>
</feature>
<dbReference type="GO" id="GO:0005886">
    <property type="term" value="C:plasma membrane"/>
    <property type="evidence" value="ECO:0007669"/>
    <property type="project" value="UniProtKB-SubCell"/>
</dbReference>
<feature type="coiled-coil region" evidence="6">
    <location>
        <begin position="254"/>
        <end position="404"/>
    </location>
</feature>
<dbReference type="Gene3D" id="1.10.287.1490">
    <property type="match status" value="2"/>
</dbReference>
<dbReference type="RefSeq" id="WP_308452534.1">
    <property type="nucleotide sequence ID" value="NZ_JAJEQR010000004.1"/>
</dbReference>
<proteinExistence type="predicted"/>
<evidence type="ECO:0000313" key="9">
    <source>
        <dbReference type="EMBL" id="MCC2229747.1"/>
    </source>
</evidence>
<feature type="domain" description="ABC3 transporter permease C-terminal" evidence="8">
    <location>
        <begin position="1027"/>
        <end position="1143"/>
    </location>
</feature>
<accession>A0AAE3JEE7</accession>
<gene>
    <name evidence="9" type="ORF">LKD81_01855</name>
</gene>
<dbReference type="InterPro" id="IPR003838">
    <property type="entry name" value="ABC3_permease_C"/>
</dbReference>
<feature type="coiled-coil region" evidence="6">
    <location>
        <begin position="430"/>
        <end position="590"/>
    </location>
</feature>
<keyword evidence="5 7" id="KW-0472">Membrane</keyword>
<feature type="transmembrane region" description="Helical" evidence="7">
    <location>
        <begin position="673"/>
        <end position="699"/>
    </location>
</feature>
<feature type="domain" description="ABC3 transporter permease C-terminal" evidence="8">
    <location>
        <begin position="626"/>
        <end position="742"/>
    </location>
</feature>
<dbReference type="Pfam" id="PF02687">
    <property type="entry name" value="FtsX"/>
    <property type="match status" value="2"/>
</dbReference>
<evidence type="ECO:0000256" key="2">
    <source>
        <dbReference type="ARBA" id="ARBA00022475"/>
    </source>
</evidence>
<protein>
    <submittedName>
        <fullName evidence="9">FtsX-like permease family protein</fullName>
    </submittedName>
</protein>
<comment type="subcellular location">
    <subcellularLocation>
        <location evidence="1">Cell membrane</location>
        <topology evidence="1">Multi-pass membrane protein</topology>
    </subcellularLocation>
</comment>
<organism evidence="9 10">
    <name type="scientific">Hominifimenecus microfluidus</name>
    <dbReference type="NCBI Taxonomy" id="2885348"/>
    <lineage>
        <taxon>Bacteria</taxon>
        <taxon>Bacillati</taxon>
        <taxon>Bacillota</taxon>
        <taxon>Clostridia</taxon>
        <taxon>Lachnospirales</taxon>
        <taxon>Lachnospiraceae</taxon>
        <taxon>Hominifimenecus</taxon>
    </lineage>
</organism>
<comment type="caution">
    <text evidence="9">The sequence shown here is derived from an EMBL/GenBank/DDBJ whole genome shotgun (WGS) entry which is preliminary data.</text>
</comment>
<evidence type="ECO:0000256" key="4">
    <source>
        <dbReference type="ARBA" id="ARBA00022989"/>
    </source>
</evidence>
<keyword evidence="10" id="KW-1185">Reference proteome</keyword>
<dbReference type="InterPro" id="IPR038766">
    <property type="entry name" value="Membrane_comp_ABC_pdt"/>
</dbReference>
<feature type="transmembrane region" description="Helical" evidence="7">
    <location>
        <begin position="1023"/>
        <end position="1043"/>
    </location>
</feature>
<evidence type="ECO:0000256" key="3">
    <source>
        <dbReference type="ARBA" id="ARBA00022692"/>
    </source>
</evidence>
<dbReference type="PANTHER" id="PTHR30287">
    <property type="entry name" value="MEMBRANE COMPONENT OF PREDICTED ABC SUPERFAMILY METABOLITE UPTAKE TRANSPORTER"/>
    <property type="match status" value="1"/>
</dbReference>
<evidence type="ECO:0000259" key="8">
    <source>
        <dbReference type="Pfam" id="PF02687"/>
    </source>
</evidence>
<keyword evidence="2" id="KW-1003">Cell membrane</keyword>
<dbReference type="AlphaFoldDB" id="A0AAE3JEE7"/>
<feature type="transmembrane region" description="Helical" evidence="7">
    <location>
        <begin position="626"/>
        <end position="643"/>
    </location>
</feature>
<keyword evidence="4 7" id="KW-1133">Transmembrane helix</keyword>
<dbReference type="Proteomes" id="UP001198182">
    <property type="component" value="Unassembled WGS sequence"/>
</dbReference>
<feature type="transmembrane region" description="Helical" evidence="7">
    <location>
        <begin position="793"/>
        <end position="813"/>
    </location>
</feature>
<keyword evidence="3 7" id="KW-0812">Transmembrane</keyword>
<feature type="transmembrane region" description="Helical" evidence="7">
    <location>
        <begin position="719"/>
        <end position="741"/>
    </location>
</feature>
<dbReference type="EMBL" id="JAJEQR010000004">
    <property type="protein sequence ID" value="MCC2229747.1"/>
    <property type="molecule type" value="Genomic_DNA"/>
</dbReference>
<evidence type="ECO:0000256" key="7">
    <source>
        <dbReference type="SAM" id="Phobius"/>
    </source>
</evidence>
<evidence type="ECO:0000313" key="10">
    <source>
        <dbReference type="Proteomes" id="UP001198182"/>
    </source>
</evidence>
<dbReference type="PANTHER" id="PTHR30287:SF1">
    <property type="entry name" value="INNER MEMBRANE PROTEIN"/>
    <property type="match status" value="1"/>
</dbReference>
<evidence type="ECO:0000256" key="1">
    <source>
        <dbReference type="ARBA" id="ARBA00004651"/>
    </source>
</evidence>